<evidence type="ECO:0000256" key="6">
    <source>
        <dbReference type="ARBA" id="ARBA00023004"/>
    </source>
</evidence>
<evidence type="ECO:0000256" key="11">
    <source>
        <dbReference type="PROSITE-ProRule" id="PRU01360"/>
    </source>
</evidence>
<comment type="subcellular location">
    <subcellularLocation>
        <location evidence="1 11">Cell outer membrane</location>
        <topology evidence="1 11">Multi-pass membrane protein</topology>
    </subcellularLocation>
</comment>
<keyword evidence="6" id="KW-0408">Iron</keyword>
<evidence type="ECO:0000256" key="10">
    <source>
        <dbReference type="ARBA" id="ARBA00023237"/>
    </source>
</evidence>
<feature type="chain" id="PRO_5022762788" description="TonB-dependent receptor plug domain-containing protein" evidence="12">
    <location>
        <begin position="37"/>
        <end position="217"/>
    </location>
</feature>
<keyword evidence="12" id="KW-0732">Signal</keyword>
<keyword evidence="2 11" id="KW-0813">Transport</keyword>
<keyword evidence="8" id="KW-0798">TonB box</keyword>
<dbReference type="PROSITE" id="PS52016">
    <property type="entry name" value="TONB_DEPENDENT_REC_3"/>
    <property type="match status" value="1"/>
</dbReference>
<proteinExistence type="inferred from homology"/>
<dbReference type="PANTHER" id="PTHR32552">
    <property type="entry name" value="FERRICHROME IRON RECEPTOR-RELATED"/>
    <property type="match status" value="1"/>
</dbReference>
<dbReference type="Pfam" id="PF07715">
    <property type="entry name" value="Plug"/>
    <property type="match status" value="1"/>
</dbReference>
<evidence type="ECO:0000256" key="3">
    <source>
        <dbReference type="ARBA" id="ARBA00022452"/>
    </source>
</evidence>
<dbReference type="GO" id="GO:0009279">
    <property type="term" value="C:cell outer membrane"/>
    <property type="evidence" value="ECO:0007669"/>
    <property type="project" value="UniProtKB-SubCell"/>
</dbReference>
<comment type="caution">
    <text evidence="14">The sequence shown here is derived from an EMBL/GenBank/DDBJ whole genome shotgun (WGS) entry which is preliminary data.</text>
</comment>
<keyword evidence="10 11" id="KW-0998">Cell outer membrane</keyword>
<dbReference type="GO" id="GO:0006826">
    <property type="term" value="P:iron ion transport"/>
    <property type="evidence" value="ECO:0007669"/>
    <property type="project" value="UniProtKB-KW"/>
</dbReference>
<keyword evidence="5 11" id="KW-0812">Transmembrane</keyword>
<protein>
    <recommendedName>
        <fullName evidence="13">TonB-dependent receptor plug domain-containing protein</fullName>
    </recommendedName>
</protein>
<feature type="domain" description="TonB-dependent receptor plug" evidence="13">
    <location>
        <begin position="65"/>
        <end position="174"/>
    </location>
</feature>
<keyword evidence="9 11" id="KW-0472">Membrane</keyword>
<evidence type="ECO:0000256" key="5">
    <source>
        <dbReference type="ARBA" id="ARBA00022692"/>
    </source>
</evidence>
<dbReference type="Proteomes" id="UP000325187">
    <property type="component" value="Unassembled WGS sequence"/>
</dbReference>
<sequence length="217" mass="23020">MKTFVSRHALRSALLGSVASASLSVASLAFTGGAMAQDDQASDAPKVFTLEEIVVTAQRRSEGVYSTPMAITALSGDEMAMRGLDSVSDIDRAVPNLNVTRFGVGNPAHAAIFIRGIGLQDHIITTDPGVGVYVDGVYLGRQMGANLNLTNVERIEVLRGPQGTLYGRNTIGGAVNIITKKPGDEETFQFEIQAGTRARVAGNFYGNFKLADNLACR</sequence>
<evidence type="ECO:0000256" key="4">
    <source>
        <dbReference type="ARBA" id="ARBA00022496"/>
    </source>
</evidence>
<evidence type="ECO:0000256" key="12">
    <source>
        <dbReference type="SAM" id="SignalP"/>
    </source>
</evidence>
<dbReference type="SUPFAM" id="SSF56935">
    <property type="entry name" value="Porins"/>
    <property type="match status" value="1"/>
</dbReference>
<dbReference type="InterPro" id="IPR039426">
    <property type="entry name" value="TonB-dep_rcpt-like"/>
</dbReference>
<evidence type="ECO:0000256" key="2">
    <source>
        <dbReference type="ARBA" id="ARBA00022448"/>
    </source>
</evidence>
<evidence type="ECO:0000256" key="7">
    <source>
        <dbReference type="ARBA" id="ARBA00023065"/>
    </source>
</evidence>
<evidence type="ECO:0000313" key="15">
    <source>
        <dbReference type="Proteomes" id="UP000325187"/>
    </source>
</evidence>
<keyword evidence="3 11" id="KW-1134">Transmembrane beta strand</keyword>
<evidence type="ECO:0000259" key="13">
    <source>
        <dbReference type="Pfam" id="PF07715"/>
    </source>
</evidence>
<dbReference type="RefSeq" id="WP_210432239.1">
    <property type="nucleotide sequence ID" value="NZ_BKCM01000003.1"/>
</dbReference>
<dbReference type="InterPro" id="IPR012910">
    <property type="entry name" value="Plug_dom"/>
</dbReference>
<dbReference type="Gene3D" id="2.40.170.20">
    <property type="entry name" value="TonB-dependent receptor, beta-barrel domain"/>
    <property type="match status" value="1"/>
</dbReference>
<keyword evidence="7" id="KW-0406">Ion transport</keyword>
<dbReference type="InterPro" id="IPR036942">
    <property type="entry name" value="Beta-barrel_TonB_sf"/>
</dbReference>
<gene>
    <name evidence="14" type="ORF">JCM17845_07800</name>
</gene>
<keyword evidence="4" id="KW-0410">Iron transport</keyword>
<dbReference type="AlphaFoldDB" id="A0A5A7MWF2"/>
<organism evidence="14 15">
    <name type="scientific">Iodidimonas gelatinilytica</name>
    <dbReference type="NCBI Taxonomy" id="1236966"/>
    <lineage>
        <taxon>Bacteria</taxon>
        <taxon>Pseudomonadati</taxon>
        <taxon>Pseudomonadota</taxon>
        <taxon>Alphaproteobacteria</taxon>
        <taxon>Iodidimonadales</taxon>
        <taxon>Iodidimonadaceae</taxon>
        <taxon>Iodidimonas</taxon>
    </lineage>
</organism>
<accession>A0A5A7MWF2</accession>
<evidence type="ECO:0000256" key="8">
    <source>
        <dbReference type="ARBA" id="ARBA00023077"/>
    </source>
</evidence>
<feature type="signal peptide" evidence="12">
    <location>
        <begin position="1"/>
        <end position="36"/>
    </location>
</feature>
<keyword evidence="15" id="KW-1185">Reference proteome</keyword>
<dbReference type="EMBL" id="BKCM01000003">
    <property type="protein sequence ID" value="GER00157.1"/>
    <property type="molecule type" value="Genomic_DNA"/>
</dbReference>
<name>A0A5A7MWF2_9PROT</name>
<evidence type="ECO:0000256" key="9">
    <source>
        <dbReference type="ARBA" id="ARBA00023136"/>
    </source>
</evidence>
<evidence type="ECO:0000313" key="14">
    <source>
        <dbReference type="EMBL" id="GER00157.1"/>
    </source>
</evidence>
<dbReference type="PANTHER" id="PTHR32552:SF81">
    <property type="entry name" value="TONB-DEPENDENT OUTER MEMBRANE RECEPTOR"/>
    <property type="match status" value="1"/>
</dbReference>
<evidence type="ECO:0000256" key="1">
    <source>
        <dbReference type="ARBA" id="ARBA00004571"/>
    </source>
</evidence>
<comment type="similarity">
    <text evidence="11">Belongs to the TonB-dependent receptor family.</text>
</comment>
<reference evidence="14 15" key="1">
    <citation type="submission" date="2019-09" db="EMBL/GenBank/DDBJ databases">
        <title>NBRP : Genome information of microbial organism related human and environment.</title>
        <authorList>
            <person name="Hattori M."/>
            <person name="Oshima K."/>
            <person name="Inaba H."/>
            <person name="Suda W."/>
            <person name="Sakamoto M."/>
            <person name="Iino T."/>
            <person name="Kitahara M."/>
            <person name="Oshida Y."/>
            <person name="Iida T."/>
            <person name="Kudo T."/>
            <person name="Itoh T."/>
            <person name="Ohkuma M."/>
        </authorList>
    </citation>
    <scope>NUCLEOTIDE SEQUENCE [LARGE SCALE GENOMIC DNA]</scope>
    <source>
        <strain evidence="14 15">Mie-1</strain>
    </source>
</reference>